<sequence>MRIAVMGAGSLGLLFAARLAASGAAVELVTRTVNQAELLQFQGIRLMEPDGSRQIVRPAVISAWPQRPLAQAPDVLLLTLKQPALTEELLVELALRLAANTLVVGLQNGIGHEDKLRSALGADRVTLAVTTEAARRESATGVTHTGRGMTYIESALHDGSEAEQGNGRIERQKLLLGMLRQAGFSANLSNDMDIRIWTKLLINAVINPLTAMLQVNNGGLLHSRWALGMMEALLEEGKRVAALQGVRLPDDLWQTVLDVCTATADNHSSMLRDVQMGRPTEIDTMNGSLLRIAEKHGLTLPEHQTVYRFVKALEPKR</sequence>
<dbReference type="Proteomes" id="UP000298246">
    <property type="component" value="Unassembled WGS sequence"/>
</dbReference>
<dbReference type="InterPro" id="IPR036291">
    <property type="entry name" value="NAD(P)-bd_dom_sf"/>
</dbReference>
<evidence type="ECO:0000259" key="13">
    <source>
        <dbReference type="Pfam" id="PF02558"/>
    </source>
</evidence>
<feature type="domain" description="Ketopantoate reductase C-terminal" evidence="14">
    <location>
        <begin position="195"/>
        <end position="314"/>
    </location>
</feature>
<dbReference type="InterPro" id="IPR013752">
    <property type="entry name" value="KPA_reductase"/>
</dbReference>
<feature type="chain" id="PRO_5038349719" description="2-dehydropantoate 2-reductase" evidence="12">
    <location>
        <begin position="21"/>
        <end position="317"/>
    </location>
</feature>
<dbReference type="GO" id="GO:0008677">
    <property type="term" value="F:2-dehydropantoate 2-reductase activity"/>
    <property type="evidence" value="ECO:0007669"/>
    <property type="project" value="UniProtKB-EC"/>
</dbReference>
<keyword evidence="7 11" id="KW-0521">NADP</keyword>
<comment type="catalytic activity">
    <reaction evidence="10 11">
        <text>(R)-pantoate + NADP(+) = 2-dehydropantoate + NADPH + H(+)</text>
        <dbReference type="Rhea" id="RHEA:16233"/>
        <dbReference type="ChEBI" id="CHEBI:11561"/>
        <dbReference type="ChEBI" id="CHEBI:15378"/>
        <dbReference type="ChEBI" id="CHEBI:15980"/>
        <dbReference type="ChEBI" id="CHEBI:57783"/>
        <dbReference type="ChEBI" id="CHEBI:58349"/>
        <dbReference type="EC" id="1.1.1.169"/>
    </reaction>
</comment>
<proteinExistence type="inferred from homology"/>
<dbReference type="SUPFAM" id="SSF51735">
    <property type="entry name" value="NAD(P)-binding Rossmann-fold domains"/>
    <property type="match status" value="1"/>
</dbReference>
<dbReference type="UniPathway" id="UPA00028">
    <property type="reaction ID" value="UER00004"/>
</dbReference>
<comment type="pathway">
    <text evidence="2 11">Cofactor biosynthesis; (R)-pantothenate biosynthesis; (R)-pantoate from 3-methyl-2-oxobutanoate: step 2/2.</text>
</comment>
<evidence type="ECO:0000256" key="4">
    <source>
        <dbReference type="ARBA" id="ARBA00013014"/>
    </source>
</evidence>
<dbReference type="InterPro" id="IPR008927">
    <property type="entry name" value="6-PGluconate_DH-like_C_sf"/>
</dbReference>
<dbReference type="Pfam" id="PF08546">
    <property type="entry name" value="ApbA_C"/>
    <property type="match status" value="1"/>
</dbReference>
<dbReference type="Gene3D" id="1.10.1040.10">
    <property type="entry name" value="N-(1-d-carboxylethyl)-l-norvaline Dehydrogenase, domain 2"/>
    <property type="match status" value="1"/>
</dbReference>
<evidence type="ECO:0000256" key="12">
    <source>
        <dbReference type="SAM" id="SignalP"/>
    </source>
</evidence>
<name>A0A4Y8PSB4_9BACL</name>
<evidence type="ECO:0000256" key="2">
    <source>
        <dbReference type="ARBA" id="ARBA00004994"/>
    </source>
</evidence>
<evidence type="ECO:0000313" key="15">
    <source>
        <dbReference type="EMBL" id="TFE83303.1"/>
    </source>
</evidence>
<dbReference type="GO" id="GO:0015940">
    <property type="term" value="P:pantothenate biosynthetic process"/>
    <property type="evidence" value="ECO:0007669"/>
    <property type="project" value="UniProtKB-UniPathway"/>
</dbReference>
<feature type="signal peptide" evidence="12">
    <location>
        <begin position="1"/>
        <end position="20"/>
    </location>
</feature>
<gene>
    <name evidence="15" type="ORF">B5M42_23290</name>
</gene>
<dbReference type="FunFam" id="1.10.1040.10:FF:000017">
    <property type="entry name" value="2-dehydropantoate 2-reductase"/>
    <property type="match status" value="1"/>
</dbReference>
<dbReference type="EC" id="1.1.1.169" evidence="4 11"/>
<evidence type="ECO:0000259" key="14">
    <source>
        <dbReference type="Pfam" id="PF08546"/>
    </source>
</evidence>
<evidence type="ECO:0000256" key="1">
    <source>
        <dbReference type="ARBA" id="ARBA00002919"/>
    </source>
</evidence>
<dbReference type="Pfam" id="PF02558">
    <property type="entry name" value="ApbA"/>
    <property type="match status" value="1"/>
</dbReference>
<evidence type="ECO:0000256" key="7">
    <source>
        <dbReference type="ARBA" id="ARBA00022857"/>
    </source>
</evidence>
<keyword evidence="16" id="KW-1185">Reference proteome</keyword>
<comment type="function">
    <text evidence="1 11">Catalyzes the NADPH-dependent reduction of ketopantoate into pantoic acid.</text>
</comment>
<dbReference type="GO" id="GO:0050661">
    <property type="term" value="F:NADP binding"/>
    <property type="evidence" value="ECO:0007669"/>
    <property type="project" value="TreeGrafter"/>
</dbReference>
<dbReference type="RefSeq" id="WP_134757290.1">
    <property type="nucleotide sequence ID" value="NZ_MYFO02000016.1"/>
</dbReference>
<comment type="caution">
    <text evidence="15">The sequence shown here is derived from an EMBL/GenBank/DDBJ whole genome shotgun (WGS) entry which is preliminary data.</text>
</comment>
<keyword evidence="12" id="KW-0732">Signal</keyword>
<dbReference type="Gene3D" id="3.40.50.720">
    <property type="entry name" value="NAD(P)-binding Rossmann-like Domain"/>
    <property type="match status" value="1"/>
</dbReference>
<organism evidence="15 16">
    <name type="scientific">Paenibacillus athensensis</name>
    <dbReference type="NCBI Taxonomy" id="1967502"/>
    <lineage>
        <taxon>Bacteria</taxon>
        <taxon>Bacillati</taxon>
        <taxon>Bacillota</taxon>
        <taxon>Bacilli</taxon>
        <taxon>Bacillales</taxon>
        <taxon>Paenibacillaceae</taxon>
        <taxon>Paenibacillus</taxon>
    </lineage>
</organism>
<dbReference type="SUPFAM" id="SSF48179">
    <property type="entry name" value="6-phosphogluconate dehydrogenase C-terminal domain-like"/>
    <property type="match status" value="1"/>
</dbReference>
<evidence type="ECO:0000256" key="8">
    <source>
        <dbReference type="ARBA" id="ARBA00023002"/>
    </source>
</evidence>
<reference evidence="15 16" key="1">
    <citation type="submission" date="2017-03" db="EMBL/GenBank/DDBJ databases">
        <title>Isolation of Levoglucosan Utilizing Bacteria.</title>
        <authorList>
            <person name="Arya A.S."/>
        </authorList>
    </citation>
    <scope>NUCLEOTIDE SEQUENCE [LARGE SCALE GENOMIC DNA]</scope>
    <source>
        <strain evidence="15 16">MEC069</strain>
    </source>
</reference>
<dbReference type="PANTHER" id="PTHR43765:SF2">
    <property type="entry name" value="2-DEHYDROPANTOATE 2-REDUCTASE"/>
    <property type="match status" value="1"/>
</dbReference>
<evidence type="ECO:0000256" key="10">
    <source>
        <dbReference type="ARBA" id="ARBA00048793"/>
    </source>
</evidence>
<dbReference type="InterPro" id="IPR013332">
    <property type="entry name" value="KPR_N"/>
</dbReference>
<protein>
    <recommendedName>
        <fullName evidence="5 11">2-dehydropantoate 2-reductase</fullName>
        <ecNumber evidence="4 11">1.1.1.169</ecNumber>
    </recommendedName>
    <alternativeName>
        <fullName evidence="9 11">Ketopantoate reductase</fullName>
    </alternativeName>
</protein>
<dbReference type="GO" id="GO:0005737">
    <property type="term" value="C:cytoplasm"/>
    <property type="evidence" value="ECO:0007669"/>
    <property type="project" value="TreeGrafter"/>
</dbReference>
<dbReference type="NCBIfam" id="TIGR00745">
    <property type="entry name" value="apbA_panE"/>
    <property type="match status" value="1"/>
</dbReference>
<dbReference type="AlphaFoldDB" id="A0A4Y8PSB4"/>
<evidence type="ECO:0000313" key="16">
    <source>
        <dbReference type="Proteomes" id="UP000298246"/>
    </source>
</evidence>
<dbReference type="InterPro" id="IPR003710">
    <property type="entry name" value="ApbA"/>
</dbReference>
<accession>A0A4Y8PSB4</accession>
<evidence type="ECO:0000256" key="9">
    <source>
        <dbReference type="ARBA" id="ARBA00032024"/>
    </source>
</evidence>
<keyword evidence="8 11" id="KW-0560">Oxidoreductase</keyword>
<evidence type="ECO:0000256" key="6">
    <source>
        <dbReference type="ARBA" id="ARBA00022655"/>
    </source>
</evidence>
<dbReference type="OrthoDB" id="9800163at2"/>
<dbReference type="PANTHER" id="PTHR43765">
    <property type="entry name" value="2-DEHYDROPANTOATE 2-REDUCTASE-RELATED"/>
    <property type="match status" value="1"/>
</dbReference>
<keyword evidence="6 11" id="KW-0566">Pantothenate biosynthesis</keyword>
<evidence type="ECO:0000256" key="5">
    <source>
        <dbReference type="ARBA" id="ARBA00019465"/>
    </source>
</evidence>
<dbReference type="InterPro" id="IPR013328">
    <property type="entry name" value="6PGD_dom2"/>
</dbReference>
<comment type="similarity">
    <text evidence="3 11">Belongs to the ketopantoate reductase family.</text>
</comment>
<evidence type="ECO:0000256" key="3">
    <source>
        <dbReference type="ARBA" id="ARBA00007870"/>
    </source>
</evidence>
<dbReference type="InterPro" id="IPR050838">
    <property type="entry name" value="Ketopantoate_reductase"/>
</dbReference>
<feature type="domain" description="Ketopantoate reductase N-terminal" evidence="13">
    <location>
        <begin position="3"/>
        <end position="154"/>
    </location>
</feature>
<dbReference type="EMBL" id="MYFO01000052">
    <property type="protein sequence ID" value="TFE83303.1"/>
    <property type="molecule type" value="Genomic_DNA"/>
</dbReference>
<evidence type="ECO:0000256" key="11">
    <source>
        <dbReference type="RuleBase" id="RU362068"/>
    </source>
</evidence>